<dbReference type="InterPro" id="IPR000836">
    <property type="entry name" value="PRTase_dom"/>
</dbReference>
<dbReference type="CDD" id="cd06223">
    <property type="entry name" value="PRTases_typeI"/>
    <property type="match status" value="1"/>
</dbReference>
<evidence type="ECO:0000256" key="1">
    <source>
        <dbReference type="ARBA" id="ARBA00008007"/>
    </source>
</evidence>
<reference evidence="3" key="1">
    <citation type="journal article" date="2019" name="Int. J. Syst. Evol. Microbiol.">
        <title>The Global Catalogue of Microorganisms (GCM) 10K type strain sequencing project: providing services to taxonomists for standard genome sequencing and annotation.</title>
        <authorList>
            <consortium name="The Broad Institute Genomics Platform"/>
            <consortium name="The Broad Institute Genome Sequencing Center for Infectious Disease"/>
            <person name="Wu L."/>
            <person name="Ma J."/>
        </authorList>
    </citation>
    <scope>NUCLEOTIDE SEQUENCE [LARGE SCALE GENOMIC DNA]</scope>
    <source>
        <strain evidence="3">TISTR 1858</strain>
    </source>
</reference>
<evidence type="ECO:0000313" key="2">
    <source>
        <dbReference type="EMBL" id="MFD2628797.1"/>
    </source>
</evidence>
<name>A0ABW5PZL0_9BACI</name>
<protein>
    <recommendedName>
        <fullName evidence="4">Phosphoribosyltransferase domain-containing protein</fullName>
    </recommendedName>
</protein>
<proteinExistence type="inferred from homology"/>
<comment type="caution">
    <text evidence="2">The sequence shown here is derived from an EMBL/GenBank/DDBJ whole genome shotgun (WGS) entry which is preliminary data.</text>
</comment>
<dbReference type="PANTHER" id="PTHR47505">
    <property type="entry name" value="DNA UTILIZATION PROTEIN YHGH"/>
    <property type="match status" value="1"/>
</dbReference>
<sequence length="412" mass="47540">MYIQCNNTELVIVNLDTINVNFDSTLLRGLKEKKCLLISSDIKRRSYFKENLSDVKIWIDLFNGDFDIRRDLVSLLNDNHTNPYECVFITGEKRDVEFVHQKHISVVLLNNEDKDGDDRHFMPDFSVDNENELAQLFSQDLKGYFNEIVFKDESGTGIFKLFKIKHSIFDDFEADLIFGGRFFVDTDPRRYIHPLTQAIRVFKFGNKKLNNSFSLLLSKNLNIVENNVENIDLITAVPPKPSKENLFKPLFQESHLVDYASKLDLDILRTNMEYKPQKSVGSFANRAINVLGKFSSRENIHGHVVLIDDIVTSGSTTLECAKVLYENGADKVTIICFAAQQSHSQGKELEELKCDCGHKYRLRFNYDKGSAFWGCSNYPTCKNTMTYNIGKVTYNELIQLDDFRNDNIFNIF</sequence>
<dbReference type="SUPFAM" id="SSF53271">
    <property type="entry name" value="PRTase-like"/>
    <property type="match status" value="1"/>
</dbReference>
<dbReference type="EMBL" id="JBHUMX010000019">
    <property type="protein sequence ID" value="MFD2628797.1"/>
    <property type="molecule type" value="Genomic_DNA"/>
</dbReference>
<organism evidence="2 3">
    <name type="scientific">Oceanobacillus kapialis</name>
    <dbReference type="NCBI Taxonomy" id="481353"/>
    <lineage>
        <taxon>Bacteria</taxon>
        <taxon>Bacillati</taxon>
        <taxon>Bacillota</taxon>
        <taxon>Bacilli</taxon>
        <taxon>Bacillales</taxon>
        <taxon>Bacillaceae</taxon>
        <taxon>Oceanobacillus</taxon>
    </lineage>
</organism>
<dbReference type="Proteomes" id="UP001597451">
    <property type="component" value="Unassembled WGS sequence"/>
</dbReference>
<comment type="similarity">
    <text evidence="1">Belongs to the ComF/GntX family.</text>
</comment>
<dbReference type="RefSeq" id="WP_379561544.1">
    <property type="nucleotide sequence ID" value="NZ_JBHUMX010000019.1"/>
</dbReference>
<evidence type="ECO:0008006" key="4">
    <source>
        <dbReference type="Google" id="ProtNLM"/>
    </source>
</evidence>
<gene>
    <name evidence="2" type="ORF">ACFSUN_08355</name>
</gene>
<dbReference type="Gene3D" id="3.40.50.2020">
    <property type="match status" value="1"/>
</dbReference>
<dbReference type="InterPro" id="IPR029057">
    <property type="entry name" value="PRTase-like"/>
</dbReference>
<dbReference type="PANTHER" id="PTHR47505:SF1">
    <property type="entry name" value="DNA UTILIZATION PROTEIN YHGH"/>
    <property type="match status" value="1"/>
</dbReference>
<keyword evidence="3" id="KW-1185">Reference proteome</keyword>
<evidence type="ECO:0000313" key="3">
    <source>
        <dbReference type="Proteomes" id="UP001597451"/>
    </source>
</evidence>
<dbReference type="InterPro" id="IPR051910">
    <property type="entry name" value="ComF/GntX_DNA_util-trans"/>
</dbReference>
<accession>A0ABW5PZL0</accession>